<keyword evidence="2" id="KW-1185">Reference proteome</keyword>
<evidence type="ECO:0000313" key="2">
    <source>
        <dbReference type="Proteomes" id="UP000184041"/>
    </source>
</evidence>
<proteinExistence type="predicted"/>
<gene>
    <name evidence="1" type="ORF">SAMN05443144_12171</name>
</gene>
<dbReference type="AlphaFoldDB" id="A0A1M5HYW5"/>
<dbReference type="OrthoDB" id="5959484at2"/>
<dbReference type="STRING" id="1194090.SAMN05443144_12171"/>
<organism evidence="1 2">
    <name type="scientific">Fodinibius roseus</name>
    <dbReference type="NCBI Taxonomy" id="1194090"/>
    <lineage>
        <taxon>Bacteria</taxon>
        <taxon>Pseudomonadati</taxon>
        <taxon>Balneolota</taxon>
        <taxon>Balneolia</taxon>
        <taxon>Balneolales</taxon>
        <taxon>Balneolaceae</taxon>
        <taxon>Fodinibius</taxon>
    </lineage>
</organism>
<dbReference type="Proteomes" id="UP000184041">
    <property type="component" value="Unassembled WGS sequence"/>
</dbReference>
<sequence length="743" mass="84187">MNSIYFFYSRYVNGLSSERALQGDYPLAGNSPFGDGDIMISEDGTYKCKATGRGGAPEAFLAELFPLLTDEGVAKAIAVESTDEYELHPRRCKDQLTRFRESEDRQLDFEYLTGLEGEQVTDLPLWADGKGKRLYYLHYSGSGKPICNISWRPGARNETIVGVPRLQPAPGAERLWMVENPLQAKMIEWLLDEPAYLRPTAQALRWNDYEKLSEGKTVVLLMGNDRGDWEHSFYPLLKSLYSRDIPVKAVSAPALTGGEPVVPWLAEKESKSILLEEVEKAKPGRLSSYDKKTYHESIIRPGPKSLYFPLDTGRDMLWYGLKNGEVAHSQPVNVLDVDELPKMHGLETEASATDSNFRLTRAEVFNIVNARPQLTPRRTFESLRDFILDYFYFEHDQMASLIALWIMGTYVYRLFPAYGYLHFNGRYDTGKSSLLKLISMCGFNGLFQSQATKAATVNRIDRLGGTICFDEYEKASSGTGDEFVQMINSGYKKSGRISKMVGNKEVSLHSYSPKAFGGIDDITADALKSRMITINTVPMPPTAIKKEWSDIQKGLEERGRQIRRGGYALGLFHHETIHRYYRRLPRIISLANGHTLTSRQRELMRPLIAIARLVDTGGKAIAEPVLMKAFALSLELGACEQATREDLLAQLLNEWSNNPHFTEEDDYYIKGNEVRIVNDHWEKTELEKHAGGKRPLLKWFRDTYNIKTSIGTRMKKRGTSKSCTVFPVDINVNGKPFTDWFTP</sequence>
<name>A0A1M5HYW5_9BACT</name>
<dbReference type="RefSeq" id="WP_073067175.1">
    <property type="nucleotide sequence ID" value="NZ_FQUS01000021.1"/>
</dbReference>
<dbReference type="EMBL" id="FQUS01000021">
    <property type="protein sequence ID" value="SHG20999.1"/>
    <property type="molecule type" value="Genomic_DNA"/>
</dbReference>
<accession>A0A1M5HYW5</accession>
<reference evidence="1 2" key="1">
    <citation type="submission" date="2016-11" db="EMBL/GenBank/DDBJ databases">
        <authorList>
            <person name="Jaros S."/>
            <person name="Januszkiewicz K."/>
            <person name="Wedrychowicz H."/>
        </authorList>
    </citation>
    <scope>NUCLEOTIDE SEQUENCE [LARGE SCALE GENOMIC DNA]</scope>
    <source>
        <strain evidence="1 2">DSM 21986</strain>
    </source>
</reference>
<protein>
    <submittedName>
        <fullName evidence="1">Uncharacterized protein</fullName>
    </submittedName>
</protein>
<evidence type="ECO:0000313" key="1">
    <source>
        <dbReference type="EMBL" id="SHG20999.1"/>
    </source>
</evidence>